<evidence type="ECO:0000313" key="1">
    <source>
        <dbReference type="EMBL" id="KAI8435681.1"/>
    </source>
</evidence>
<organism evidence="1 2">
    <name type="scientific">Choristoneura fumiferana</name>
    <name type="common">Spruce budworm moth</name>
    <name type="synonym">Archips fumiferana</name>
    <dbReference type="NCBI Taxonomy" id="7141"/>
    <lineage>
        <taxon>Eukaryota</taxon>
        <taxon>Metazoa</taxon>
        <taxon>Ecdysozoa</taxon>
        <taxon>Arthropoda</taxon>
        <taxon>Hexapoda</taxon>
        <taxon>Insecta</taxon>
        <taxon>Pterygota</taxon>
        <taxon>Neoptera</taxon>
        <taxon>Endopterygota</taxon>
        <taxon>Lepidoptera</taxon>
        <taxon>Glossata</taxon>
        <taxon>Ditrysia</taxon>
        <taxon>Tortricoidea</taxon>
        <taxon>Tortricidae</taxon>
        <taxon>Tortricinae</taxon>
        <taxon>Choristoneura</taxon>
    </lineage>
</organism>
<evidence type="ECO:0000313" key="2">
    <source>
        <dbReference type="Proteomes" id="UP001064048"/>
    </source>
</evidence>
<keyword evidence="2" id="KW-1185">Reference proteome</keyword>
<dbReference type="EMBL" id="CM046106">
    <property type="protein sequence ID" value="KAI8435681.1"/>
    <property type="molecule type" value="Genomic_DNA"/>
</dbReference>
<accession>A0ACC0KHK1</accession>
<gene>
    <name evidence="1" type="ORF">MSG28_003940</name>
</gene>
<proteinExistence type="predicted"/>
<name>A0ACC0KHK1_CHOFU</name>
<dbReference type="Proteomes" id="UP001064048">
    <property type="component" value="Chromosome 6"/>
</dbReference>
<sequence>MHRTFHSLPKDSLDLVLTSTYNQSTEKFADKEDLYIQPETIGCETWRRLRNAYHKCPVPRIPMGKVMEGNEEPPDRAAVAP</sequence>
<comment type="caution">
    <text evidence="1">The sequence shown here is derived from an EMBL/GenBank/DDBJ whole genome shotgun (WGS) entry which is preliminary data.</text>
</comment>
<protein>
    <submittedName>
        <fullName evidence="1">Uncharacterized protein</fullName>
    </submittedName>
</protein>
<reference evidence="1 2" key="1">
    <citation type="journal article" date="2022" name="Genome Biol. Evol.">
        <title>The Spruce Budworm Genome: Reconstructing the Evolutionary History of Antifreeze Proteins.</title>
        <authorList>
            <person name="Beliveau C."/>
            <person name="Gagne P."/>
            <person name="Picq S."/>
            <person name="Vernygora O."/>
            <person name="Keeling C.I."/>
            <person name="Pinkney K."/>
            <person name="Doucet D."/>
            <person name="Wen F."/>
            <person name="Johnston J.S."/>
            <person name="Maaroufi H."/>
            <person name="Boyle B."/>
            <person name="Laroche J."/>
            <person name="Dewar K."/>
            <person name="Juretic N."/>
            <person name="Blackburn G."/>
            <person name="Nisole A."/>
            <person name="Brunet B."/>
            <person name="Brandao M."/>
            <person name="Lumley L."/>
            <person name="Duan J."/>
            <person name="Quan G."/>
            <person name="Lucarotti C.J."/>
            <person name="Roe A.D."/>
            <person name="Sperling F.A.H."/>
            <person name="Levesque R.C."/>
            <person name="Cusson M."/>
        </authorList>
    </citation>
    <scope>NUCLEOTIDE SEQUENCE [LARGE SCALE GENOMIC DNA]</scope>
    <source>
        <strain evidence="1">Glfc:IPQL:Cfum</strain>
    </source>
</reference>